<dbReference type="Proteomes" id="UP000002301">
    <property type="component" value="Plasmid pOANT03"/>
</dbReference>
<evidence type="ECO:0000313" key="4">
    <source>
        <dbReference type="EMBL" id="ABS17412.1"/>
    </source>
</evidence>
<reference evidence="3 6" key="2">
    <citation type="journal article" date="2011" name="J. Bacteriol.">
        <title>Genome of Ochrobactrum anthropi ATCC 49188 T, a versatile opportunistic pathogen and symbiont of several eukaryotic hosts.</title>
        <authorList>
            <person name="Chain P.S."/>
            <person name="Lang D.M."/>
            <person name="Comerci D.J."/>
            <person name="Malfatti S.A."/>
            <person name="Vergez L.M."/>
            <person name="Shin M."/>
            <person name="Ugalde R.A."/>
            <person name="Garcia E."/>
            <person name="Tolmasky M.E."/>
        </authorList>
    </citation>
    <scope>NUCLEOTIDE SEQUENCE [LARGE SCALE GENOMIC DNA]</scope>
    <source>
        <strain evidence="3">ATCC 49188</strain>
        <strain evidence="6">ATCC 49188 / DSM 6882 / CCUG 24695 / JCM 21032 / LMG 3331 / NBRC 15819 / NCTC 12168 / Alc 37</strain>
        <strain evidence="4">pOANT03</strain>
        <plasmid evidence="4">pOANT03</plasmid>
    </source>
</reference>
<keyword evidence="6" id="KW-1185">Reference proteome</keyword>
<evidence type="ECO:0000313" key="6">
    <source>
        <dbReference type="Proteomes" id="UP000002301"/>
    </source>
</evidence>
<dbReference type="KEGG" id="oan:Oant_4661"/>
<dbReference type="NCBIfam" id="NF033580">
    <property type="entry name" value="transpos_IS5_3"/>
    <property type="match status" value="1"/>
</dbReference>
<dbReference type="GO" id="GO:0006313">
    <property type="term" value="P:DNA transposition"/>
    <property type="evidence" value="ECO:0007669"/>
    <property type="project" value="InterPro"/>
</dbReference>
<dbReference type="EMBL" id="CP000762">
    <property type="protein sequence ID" value="ABS17432.1"/>
    <property type="molecule type" value="Genomic_DNA"/>
</dbReference>
<accession>A6WWH1</accession>
<name>A6WWH1_BRUA4</name>
<dbReference type="KEGG" id="oan:Oant_0594"/>
<proteinExistence type="predicted"/>
<dbReference type="EMBL" id="CP000758">
    <property type="protein sequence ID" value="ABS13325.1"/>
    <property type="molecule type" value="Genomic_DNA"/>
</dbReference>
<reference evidence="3" key="1">
    <citation type="submission" date="2007-07" db="EMBL/GenBank/DDBJ databases">
        <authorList>
            <person name="Copeland A."/>
            <person name="Lucas S."/>
            <person name="Lapidus A."/>
            <person name="Barry K."/>
            <person name="Glavina del Rio T."/>
            <person name="Dalin E."/>
            <person name="Tice H."/>
            <person name="Pitluck S."/>
            <person name="Chain P."/>
            <person name="Malfatti S."/>
            <person name="Shin M."/>
            <person name="Vergez L."/>
            <person name="Schmutz J."/>
            <person name="Larimer F."/>
            <person name="Land M."/>
            <person name="Hauser L."/>
            <person name="Kyrpides N."/>
            <person name="Mikhailova N."/>
            <person name="Garcia E."/>
            <person name="Tolmasky M.E."/>
            <person name="Richardson P."/>
        </authorList>
    </citation>
    <scope>NUCLEOTIDE SEQUENCE</scope>
    <source>
        <strain evidence="3">ATCC 49188</strain>
        <plasmid evidence="4">pOANT03</plasmid>
    </source>
</reference>
<dbReference type="Pfam" id="PF01609">
    <property type="entry name" value="DDE_Tnp_1"/>
    <property type="match status" value="1"/>
</dbReference>
<organism evidence="3 6">
    <name type="scientific">Brucella anthropi (strain ATCC 49188 / DSM 6882 / CCUG 24695 / JCM 21032 / LMG 3331 / NBRC 15819 / NCTC 12168 / Alc 37)</name>
    <name type="common">Ochrobactrum anthropi</name>
    <dbReference type="NCBI Taxonomy" id="439375"/>
    <lineage>
        <taxon>Bacteria</taxon>
        <taxon>Pseudomonadati</taxon>
        <taxon>Pseudomonadota</taxon>
        <taxon>Alphaproteobacteria</taxon>
        <taxon>Hyphomicrobiales</taxon>
        <taxon>Brucellaceae</taxon>
        <taxon>Brucella/Ochrobactrum group</taxon>
        <taxon>Brucella</taxon>
    </lineage>
</organism>
<evidence type="ECO:0000259" key="1">
    <source>
        <dbReference type="Pfam" id="PF01609"/>
    </source>
</evidence>
<dbReference type="PANTHER" id="PTHR30007:SF1">
    <property type="entry name" value="BLR1914 PROTEIN"/>
    <property type="match status" value="1"/>
</dbReference>
<dbReference type="Proteomes" id="UP000002301">
    <property type="component" value="Chromosome 1"/>
</dbReference>
<gene>
    <name evidence="3" type="ordered locus">Oant_0594</name>
    <name evidence="4" type="ordered locus">Oant_4641</name>
    <name evidence="5" type="ordered locus">Oant_4661</name>
</gene>
<dbReference type="eggNOG" id="COG3293">
    <property type="taxonomic scope" value="Bacteria"/>
</dbReference>
<dbReference type="GO" id="GO:0003677">
    <property type="term" value="F:DNA binding"/>
    <property type="evidence" value="ECO:0007669"/>
    <property type="project" value="InterPro"/>
</dbReference>
<dbReference type="InterPro" id="IPR025161">
    <property type="entry name" value="IS402-like_dom"/>
</dbReference>
<feature type="domain" description="Transposase IS4-like" evidence="1">
    <location>
        <begin position="93"/>
        <end position="250"/>
    </location>
</feature>
<dbReference type="HOGENOM" id="CLU_055261_2_5_5"/>
<dbReference type="InterPro" id="IPR002559">
    <property type="entry name" value="Transposase_11"/>
</dbReference>
<evidence type="ECO:0000313" key="5">
    <source>
        <dbReference type="EMBL" id="ABS17432.1"/>
    </source>
</evidence>
<dbReference type="STRING" id="439375.Oant_0594"/>
<dbReference type="GO" id="GO:0004803">
    <property type="term" value="F:transposase activity"/>
    <property type="evidence" value="ECO:0007669"/>
    <property type="project" value="InterPro"/>
</dbReference>
<dbReference type="AlphaFoldDB" id="A6WWH1"/>
<dbReference type="EMBL" id="CP000762">
    <property type="protein sequence ID" value="ABS17412.1"/>
    <property type="molecule type" value="Genomic_DNA"/>
</dbReference>
<evidence type="ECO:0000259" key="2">
    <source>
        <dbReference type="Pfam" id="PF13340"/>
    </source>
</evidence>
<dbReference type="PANTHER" id="PTHR30007">
    <property type="entry name" value="PHP DOMAIN PROTEIN"/>
    <property type="match status" value="1"/>
</dbReference>
<sequence length="260" mass="29481">MSRGDLSESEWRVLKDLLPIEAVNRGRGRRPEQNRAIINGILWRLRCGTPWRDVPPKYGNWNTIYRRFRRWSEAGVWEAVSITLAEIMADSGHYSIDSTTVRAHISAAGGKGGIHRRALGRSRGGFTSKLHCLADARGRPLAFHLTVGEAADCKAYDTLISLPEQAPQALLADKGYDADAIRDDLASRNIKPVIPGRANRRVKIEYDRTLYKQRNLIERMFGRLKINRAIATRYDQLAESFISMVHIATARYWLKFVHAA</sequence>
<protein>
    <submittedName>
        <fullName evidence="3">Transposase and inactivated derivatives-like protein</fullName>
    </submittedName>
</protein>
<dbReference type="Pfam" id="PF13340">
    <property type="entry name" value="DUF4096"/>
    <property type="match status" value="1"/>
</dbReference>
<keyword evidence="4" id="KW-0614">Plasmid</keyword>
<evidence type="ECO:0000313" key="3">
    <source>
        <dbReference type="EMBL" id="ABS13325.1"/>
    </source>
</evidence>
<dbReference type="KEGG" id="oan:Oant_4641"/>
<geneLocation type="plasmid" evidence="4 6">
    <name>pOANT03</name>
</geneLocation>
<feature type="domain" description="Insertion element IS402-like" evidence="2">
    <location>
        <begin position="6"/>
        <end position="80"/>
    </location>
</feature>